<sequence length="488" mass="54671">MLTTRTRSEAPEGTTQSENAQYVDSNDLRTAFAARMSAMYKAEVPLYGDLVRIVSGVNKEVMTSNPETAGNDSAERLGVERHGAIRVGTPEELRTIRRIFEVLGMRAVGYYDLSVAGLPMHATCFRPTDAEALDKNPFRVFTTLLRPELLSSEKARKLALLLLQRRRIFTDTLLEILGTVDTQRGRLDLHQADTFITEALKTFMWHGTAAATLEEYSTLKDEHPILADIACFRSSHINHLTPRVLDIDIADGAMRSAGMAVKDMIEGPPRRQHPILLRQTSFLALRENVQFSTDSRRDTLVSGQHKARFGEIEERGAALTPQGRKLYDQLHAEAARKTALITGTKAKEDMREKVFAAFPDDWEEMRRQGLVYCRYRLKPRVEARNVVIDTLDVETLVERGFIEALPITYEDFLPFSAAGIFQSNLQTESHASDASRGCGDQEGLEAALGCPVISAEDLYSNIEEQSILQCLRRMHFLAQAPLTTLQAN</sequence>
<keyword evidence="4" id="KW-0408">Iron</keyword>
<accession>A0A139HC47</accession>
<dbReference type="Gene3D" id="3.10.180.80">
    <property type="entry name" value="Uncharacterised protein PF07063, DUF1338"/>
    <property type="match status" value="1"/>
</dbReference>
<proteinExistence type="inferred from homology"/>
<organism evidence="9 10">
    <name type="scientific">Pseudocercospora eumusae</name>
    <dbReference type="NCBI Taxonomy" id="321146"/>
    <lineage>
        <taxon>Eukaryota</taxon>
        <taxon>Fungi</taxon>
        <taxon>Dikarya</taxon>
        <taxon>Ascomycota</taxon>
        <taxon>Pezizomycotina</taxon>
        <taxon>Dothideomycetes</taxon>
        <taxon>Dothideomycetidae</taxon>
        <taxon>Mycosphaerellales</taxon>
        <taxon>Mycosphaerellaceae</taxon>
        <taxon>Pseudocercospora</taxon>
    </lineage>
</organism>
<evidence type="ECO:0000256" key="2">
    <source>
        <dbReference type="ARBA" id="ARBA00022964"/>
    </source>
</evidence>
<reference evidence="9 10" key="1">
    <citation type="submission" date="2015-07" db="EMBL/GenBank/DDBJ databases">
        <title>Comparative genomics of the Sigatoka disease complex on banana suggests a link between parallel evolutionary changes in Pseudocercospora fijiensis and Pseudocercospora eumusae and increased virulence on the banana host.</title>
        <authorList>
            <person name="Chang T.-C."/>
            <person name="Salvucci A."/>
            <person name="Crous P.W."/>
            <person name="Stergiopoulos I."/>
        </authorList>
    </citation>
    <scope>NUCLEOTIDE SEQUENCE [LARGE SCALE GENOMIC DNA]</scope>
    <source>
        <strain evidence="9 10">CBS 114824</strain>
    </source>
</reference>
<keyword evidence="2" id="KW-0223">Dioxygenase</keyword>
<evidence type="ECO:0000256" key="6">
    <source>
        <dbReference type="ARBA" id="ARBA00035023"/>
    </source>
</evidence>
<name>A0A139HC47_9PEZI</name>
<dbReference type="Pfam" id="PF07063">
    <property type="entry name" value="HGLS"/>
    <property type="match status" value="1"/>
</dbReference>
<dbReference type="CDD" id="cd16348">
    <property type="entry name" value="VOC_YdcJ_like"/>
    <property type="match status" value="1"/>
</dbReference>
<keyword evidence="10" id="KW-1185">Reference proteome</keyword>
<gene>
    <name evidence="9" type="ORF">AC578_4842</name>
</gene>
<dbReference type="AlphaFoldDB" id="A0A139HC47"/>
<evidence type="ECO:0000256" key="5">
    <source>
        <dbReference type="ARBA" id="ARBA00035013"/>
    </source>
</evidence>
<protein>
    <recommendedName>
        <fullName evidence="7">2-oxoadipate dioxygenase/decarboxylase</fullName>
        <ecNumber evidence="6">1.13.11.93</ecNumber>
    </recommendedName>
    <alternativeName>
        <fullName evidence="8">2-hydroxyglutarate synthase</fullName>
    </alternativeName>
</protein>
<comment type="similarity">
    <text evidence="5">Belongs to the 2-oxoadipate dioxygenase/decarboxylase family.</text>
</comment>
<dbReference type="SMART" id="SM01150">
    <property type="entry name" value="DUF1338"/>
    <property type="match status" value="1"/>
</dbReference>
<keyword evidence="3" id="KW-0560">Oxidoreductase</keyword>
<dbReference type="PANTHER" id="PTHR39479:SF2">
    <property type="entry name" value="2-OXOADIPATE DIOXYGENASE_DECARBOXYLASE"/>
    <property type="match status" value="1"/>
</dbReference>
<dbReference type="OrthoDB" id="8300246at2759"/>
<dbReference type="STRING" id="321146.A0A139HC47"/>
<dbReference type="InterPro" id="IPR009770">
    <property type="entry name" value="HGLS"/>
</dbReference>
<evidence type="ECO:0000313" key="9">
    <source>
        <dbReference type="EMBL" id="KXT00030.1"/>
    </source>
</evidence>
<dbReference type="Proteomes" id="UP000070133">
    <property type="component" value="Unassembled WGS sequence"/>
</dbReference>
<dbReference type="GO" id="GO:0051213">
    <property type="term" value="F:dioxygenase activity"/>
    <property type="evidence" value="ECO:0007669"/>
    <property type="project" value="UniProtKB-KW"/>
</dbReference>
<comment type="caution">
    <text evidence="9">The sequence shown here is derived from an EMBL/GenBank/DDBJ whole genome shotgun (WGS) entry which is preliminary data.</text>
</comment>
<dbReference type="EC" id="1.13.11.93" evidence="6"/>
<dbReference type="PANTHER" id="PTHR39479">
    <property type="match status" value="1"/>
</dbReference>
<evidence type="ECO:0000256" key="1">
    <source>
        <dbReference type="ARBA" id="ARBA00001954"/>
    </source>
</evidence>
<evidence type="ECO:0000256" key="3">
    <source>
        <dbReference type="ARBA" id="ARBA00023002"/>
    </source>
</evidence>
<dbReference type="InterPro" id="IPR047869">
    <property type="entry name" value="YdcJ_bac-like"/>
</dbReference>
<evidence type="ECO:0000313" key="10">
    <source>
        <dbReference type="Proteomes" id="UP000070133"/>
    </source>
</evidence>
<dbReference type="EMBL" id="LFZN01000081">
    <property type="protein sequence ID" value="KXT00030.1"/>
    <property type="molecule type" value="Genomic_DNA"/>
</dbReference>
<comment type="cofactor">
    <cofactor evidence="1">
        <name>Fe(2+)</name>
        <dbReference type="ChEBI" id="CHEBI:29033"/>
    </cofactor>
</comment>
<evidence type="ECO:0000256" key="7">
    <source>
        <dbReference type="ARBA" id="ARBA00035034"/>
    </source>
</evidence>
<evidence type="ECO:0000256" key="4">
    <source>
        <dbReference type="ARBA" id="ARBA00023004"/>
    </source>
</evidence>
<evidence type="ECO:0000256" key="8">
    <source>
        <dbReference type="ARBA" id="ARBA00035045"/>
    </source>
</evidence>